<evidence type="ECO:0000256" key="9">
    <source>
        <dbReference type="ARBA" id="ARBA00023284"/>
    </source>
</evidence>
<dbReference type="CDD" id="cd02974">
    <property type="entry name" value="AhpF_NTD_N"/>
    <property type="match status" value="1"/>
</dbReference>
<dbReference type="PRINTS" id="PR00368">
    <property type="entry name" value="FADPNR"/>
</dbReference>
<dbReference type="InterPro" id="IPR044142">
    <property type="entry name" value="AhpF_NTD_N"/>
</dbReference>
<dbReference type="InterPro" id="IPR012336">
    <property type="entry name" value="Thioredoxin-like_fold"/>
</dbReference>
<dbReference type="InterPro" id="IPR008255">
    <property type="entry name" value="Pyr_nucl-diS_OxRdtase_2_AS"/>
</dbReference>
<sequence length="529" mass="56765">MLDETLKTQLSAYLEKLVQPIELVSSLDDGDKSKELGELLDQIASLSDLITHVRRDDDARRPSFAIGRTGSDVQVRFAGIPMGHEFTSLVLALLQVGGHPPRVEPDVIEQIRALDGDYLFETYFSLSCQNCPDTVQALNVMSVINPRIRHVAIDGALFQAEVNAREVMSVPTVFLNGQPFDSGRMSVEQIVARLDTGAAARAAEQIRAKDAFDVLVVGGGPAGSAAAIYAARKGIRTGVAAERFGGQVLDTLSIENFISVNHTEGPKLANALENHVRDYDVDIMNLQRATKLIPASEPGGLVEVELENGASLKSRAVVLSTGARWRQMNVPGENEYRNKGVAYCPHCDGPLFKGKRVAVIGGGNSGVEAAIDLAGIVAHVTLIEFDSKLRADEVLQRKLRSLPNVDIITSACTTQVLGDGQRVTGLSYRDRGDDSQHELQLEGIFVQIGLLPNTEWLKGTVALSPRGEIVIDERGQTSVPGVFAAGDCTTVPYKQIVIAMGAGSTAALSAFDYLIRTSSPAKQDDALAA</sequence>
<evidence type="ECO:0000256" key="8">
    <source>
        <dbReference type="ARBA" id="ARBA00023157"/>
    </source>
</evidence>
<feature type="binding site" evidence="11">
    <location>
        <begin position="477"/>
        <end position="487"/>
    </location>
    <ligand>
        <name>FAD</name>
        <dbReference type="ChEBI" id="CHEBI:57692"/>
    </ligand>
</feature>
<dbReference type="PANTHER" id="PTHR48105">
    <property type="entry name" value="THIOREDOXIN REDUCTASE 1-RELATED-RELATED"/>
    <property type="match status" value="1"/>
</dbReference>
<keyword evidence="4" id="KW-0285">Flavoprotein</keyword>
<keyword evidence="11" id="KW-0521">NADP</keyword>
<dbReference type="SUPFAM" id="SSF52833">
    <property type="entry name" value="Thioredoxin-like"/>
    <property type="match status" value="2"/>
</dbReference>
<feature type="disulfide bond" description="Redox-active" evidence="12">
    <location>
        <begin position="344"/>
        <end position="347"/>
    </location>
</feature>
<dbReference type="RefSeq" id="WP_123521210.1">
    <property type="nucleotide sequence ID" value="NZ_JBHLWF010000079.1"/>
</dbReference>
<name>A0A4R3L359_9GAMM</name>
<dbReference type="PIRSF" id="PIRSF000238">
    <property type="entry name" value="AhpF"/>
    <property type="match status" value="1"/>
</dbReference>
<dbReference type="OrthoDB" id="9806179at2"/>
<dbReference type="GO" id="GO:0032991">
    <property type="term" value="C:protein-containing complex"/>
    <property type="evidence" value="ECO:0007669"/>
    <property type="project" value="UniProtKB-ARBA"/>
</dbReference>
<dbReference type="InterPro" id="IPR012081">
    <property type="entry name" value="Alkyl_hydroperoxide_Rdtase_suF"/>
</dbReference>
<evidence type="ECO:0000256" key="3">
    <source>
        <dbReference type="ARBA" id="ARBA00020059"/>
    </source>
</evidence>
<dbReference type="PROSITE" id="PS51354">
    <property type="entry name" value="GLUTAREDOXIN_2"/>
    <property type="match status" value="1"/>
</dbReference>
<keyword evidence="7 11" id="KW-0520">NAD</keyword>
<dbReference type="PRINTS" id="PR00469">
    <property type="entry name" value="PNDRDTASEII"/>
</dbReference>
<dbReference type="InterPro" id="IPR036249">
    <property type="entry name" value="Thioredoxin-like_sf"/>
</dbReference>
<evidence type="ECO:0000256" key="2">
    <source>
        <dbReference type="ARBA" id="ARBA00011738"/>
    </source>
</evidence>
<evidence type="ECO:0000313" key="16">
    <source>
        <dbReference type="Proteomes" id="UP000294599"/>
    </source>
</evidence>
<gene>
    <name evidence="15" type="ORF">EDC25_1289</name>
</gene>
<keyword evidence="8 12" id="KW-1015">Disulfide bond</keyword>
<accession>A0A4R3L359</accession>
<dbReference type="InterPro" id="IPR023753">
    <property type="entry name" value="FAD/NAD-binding_dom"/>
</dbReference>
<evidence type="ECO:0000256" key="4">
    <source>
        <dbReference type="ARBA" id="ARBA00022630"/>
    </source>
</evidence>
<dbReference type="GO" id="GO:0102039">
    <property type="term" value="F:NADH-dependent peroxiredoxin activity"/>
    <property type="evidence" value="ECO:0007669"/>
    <property type="project" value="InterPro"/>
</dbReference>
<comment type="caution">
    <text evidence="15">The sequence shown here is derived from an EMBL/GenBank/DDBJ whole genome shotgun (WGS) entry which is preliminary data.</text>
</comment>
<reference evidence="15 16" key="1">
    <citation type="submission" date="2019-03" db="EMBL/GenBank/DDBJ databases">
        <title>Genomic Encyclopedia of Type Strains, Phase IV (KMG-IV): sequencing the most valuable type-strain genomes for metagenomic binning, comparative biology and taxonomic classification.</title>
        <authorList>
            <person name="Goeker M."/>
        </authorList>
    </citation>
    <scope>NUCLEOTIDE SEQUENCE [LARGE SCALE GENOMIC DNA]</scope>
    <source>
        <strain evidence="15 16">DSM 21944</strain>
    </source>
</reference>
<dbReference type="Pfam" id="PF13192">
    <property type="entry name" value="Thioredoxin_3"/>
    <property type="match status" value="1"/>
</dbReference>
<dbReference type="InterPro" id="IPR050097">
    <property type="entry name" value="Ferredoxin-NADP_redctase_2"/>
</dbReference>
<feature type="domain" description="Thioredoxin-like fold" evidence="14">
    <location>
        <begin position="124"/>
        <end position="191"/>
    </location>
</feature>
<dbReference type="Proteomes" id="UP000294599">
    <property type="component" value="Unassembled WGS sequence"/>
</dbReference>
<dbReference type="GO" id="GO:0016668">
    <property type="term" value="F:oxidoreductase activity, acting on a sulfur group of donors, NAD(P) as acceptor"/>
    <property type="evidence" value="ECO:0007669"/>
    <property type="project" value="UniProtKB-ARBA"/>
</dbReference>
<dbReference type="FunFam" id="3.50.50.60:FF:000007">
    <property type="entry name" value="Alkyl hydroperoxide reductase, F subunit"/>
    <property type="match status" value="1"/>
</dbReference>
<organism evidence="15 16">
    <name type="scientific">Pseudofulvimonas gallinarii</name>
    <dbReference type="NCBI Taxonomy" id="634155"/>
    <lineage>
        <taxon>Bacteria</taxon>
        <taxon>Pseudomonadati</taxon>
        <taxon>Pseudomonadota</taxon>
        <taxon>Gammaproteobacteria</taxon>
        <taxon>Lysobacterales</taxon>
        <taxon>Rhodanobacteraceae</taxon>
        <taxon>Pseudofulvimonas</taxon>
    </lineage>
</organism>
<evidence type="ECO:0000256" key="5">
    <source>
        <dbReference type="ARBA" id="ARBA00022827"/>
    </source>
</evidence>
<dbReference type="NCBIfam" id="TIGR03140">
    <property type="entry name" value="AhpF"/>
    <property type="match status" value="1"/>
</dbReference>
<feature type="domain" description="FAD/NAD(P)-binding" evidence="13">
    <location>
        <begin position="212"/>
        <end position="503"/>
    </location>
</feature>
<dbReference type="CDD" id="cd03026">
    <property type="entry name" value="AhpF_NTD_C"/>
    <property type="match status" value="1"/>
</dbReference>
<dbReference type="GO" id="GO:0051287">
    <property type="term" value="F:NAD binding"/>
    <property type="evidence" value="ECO:0007669"/>
    <property type="project" value="InterPro"/>
</dbReference>
<keyword evidence="9 12" id="KW-0676">Redox-active center</keyword>
<dbReference type="SUPFAM" id="SSF51905">
    <property type="entry name" value="FAD/NAD(P)-binding domain"/>
    <property type="match status" value="1"/>
</dbReference>
<comment type="cofactor">
    <cofactor evidence="11">
        <name>FAD</name>
        <dbReference type="ChEBI" id="CHEBI:57692"/>
    </cofactor>
    <text evidence="11">Binds 1 FAD per subunit.</text>
</comment>
<feature type="binding site" evidence="11">
    <location>
        <begin position="213"/>
        <end position="228"/>
    </location>
    <ligand>
        <name>FAD</name>
        <dbReference type="ChEBI" id="CHEBI:57692"/>
    </ligand>
</feature>
<evidence type="ECO:0000259" key="14">
    <source>
        <dbReference type="Pfam" id="PF13192"/>
    </source>
</evidence>
<dbReference type="Pfam" id="PF07992">
    <property type="entry name" value="Pyr_redox_2"/>
    <property type="match status" value="1"/>
</dbReference>
<evidence type="ECO:0000256" key="1">
    <source>
        <dbReference type="ARBA" id="ARBA00009333"/>
    </source>
</evidence>
<evidence type="ECO:0000256" key="6">
    <source>
        <dbReference type="ARBA" id="ARBA00023002"/>
    </source>
</evidence>
<dbReference type="GO" id="GO:0005829">
    <property type="term" value="C:cytosol"/>
    <property type="evidence" value="ECO:0007669"/>
    <property type="project" value="UniProtKB-ARBA"/>
</dbReference>
<dbReference type="Gene3D" id="3.50.50.60">
    <property type="entry name" value="FAD/NAD(P)-binding domain"/>
    <property type="match status" value="2"/>
</dbReference>
<evidence type="ECO:0000256" key="7">
    <source>
        <dbReference type="ARBA" id="ARBA00023027"/>
    </source>
</evidence>
<dbReference type="InterPro" id="IPR044141">
    <property type="entry name" value="AhpF_NTD_C"/>
</dbReference>
<keyword evidence="6" id="KW-0560">Oxidoreductase</keyword>
<dbReference type="EMBL" id="SMAF01000028">
    <property type="protein sequence ID" value="TCS93328.1"/>
    <property type="molecule type" value="Genomic_DNA"/>
</dbReference>
<dbReference type="InterPro" id="IPR036188">
    <property type="entry name" value="FAD/NAD-bd_sf"/>
</dbReference>
<protein>
    <recommendedName>
        <fullName evidence="3">Alkyl hydroperoxide reductase subunit F</fullName>
    </recommendedName>
</protein>
<evidence type="ECO:0000256" key="12">
    <source>
        <dbReference type="PIRSR" id="PIRSR000238-2"/>
    </source>
</evidence>
<dbReference type="PROSITE" id="PS00573">
    <property type="entry name" value="PYRIDINE_REDOX_2"/>
    <property type="match status" value="1"/>
</dbReference>
<dbReference type="Gene3D" id="3.40.30.80">
    <property type="match status" value="1"/>
</dbReference>
<evidence type="ECO:0000259" key="13">
    <source>
        <dbReference type="Pfam" id="PF07992"/>
    </source>
</evidence>
<comment type="subunit">
    <text evidence="2">Homodimer.</text>
</comment>
<feature type="binding site" evidence="11">
    <location>
        <begin position="356"/>
        <end position="370"/>
    </location>
    <ligand>
        <name>NAD(+)</name>
        <dbReference type="ChEBI" id="CHEBI:57540"/>
    </ligand>
</feature>
<keyword evidence="5 11" id="KW-0274">FAD</keyword>
<keyword evidence="16" id="KW-1185">Reference proteome</keyword>
<comment type="function">
    <text evidence="10">Serves to protect the cell against DNA damage by alkyl hydroperoxides. It can use either NADH or NADPH as electron donor for direct reduction of redox dyes or of alkyl hydroperoxides when combined with the AhpC protein.</text>
</comment>
<evidence type="ECO:0000256" key="10">
    <source>
        <dbReference type="ARBA" id="ARBA00024806"/>
    </source>
</evidence>
<comment type="similarity">
    <text evidence="1">Belongs to the class-II pyridine nucleotide-disulfide oxidoreductase family.</text>
</comment>
<dbReference type="GO" id="GO:0000302">
    <property type="term" value="P:response to reactive oxygen species"/>
    <property type="evidence" value="ECO:0007669"/>
    <property type="project" value="InterPro"/>
</dbReference>
<evidence type="ECO:0000313" key="15">
    <source>
        <dbReference type="EMBL" id="TCS93328.1"/>
    </source>
</evidence>
<dbReference type="GO" id="GO:0050660">
    <property type="term" value="F:flavin adenine dinucleotide binding"/>
    <property type="evidence" value="ECO:0007669"/>
    <property type="project" value="InterPro"/>
</dbReference>
<dbReference type="AlphaFoldDB" id="A0A4R3L359"/>
<proteinExistence type="inferred from homology"/>
<evidence type="ECO:0000256" key="11">
    <source>
        <dbReference type="PIRSR" id="PIRSR000238-1"/>
    </source>
</evidence>